<dbReference type="RefSeq" id="WP_377150052.1">
    <property type="nucleotide sequence ID" value="NZ_JBHSAF010000001.1"/>
</dbReference>
<feature type="transmembrane region" description="Helical" evidence="8">
    <location>
        <begin position="525"/>
        <end position="544"/>
    </location>
</feature>
<reference evidence="10" key="1">
    <citation type="journal article" date="2019" name="Int. J. Syst. Evol. Microbiol.">
        <title>The Global Catalogue of Microorganisms (GCM) 10K type strain sequencing project: providing services to taxonomists for standard genome sequencing and annotation.</title>
        <authorList>
            <consortium name="The Broad Institute Genomics Platform"/>
            <consortium name="The Broad Institute Genome Sequencing Center for Infectious Disease"/>
            <person name="Wu L."/>
            <person name="Ma J."/>
        </authorList>
    </citation>
    <scope>NUCLEOTIDE SEQUENCE [LARGE SCALE GENOMIC DNA]</scope>
    <source>
        <strain evidence="10">CCUG 54939</strain>
    </source>
</reference>
<feature type="transmembrane region" description="Helical" evidence="8">
    <location>
        <begin position="643"/>
        <end position="661"/>
    </location>
</feature>
<feature type="transmembrane region" description="Helical" evidence="8">
    <location>
        <begin position="282"/>
        <end position="303"/>
    </location>
</feature>
<keyword evidence="3" id="KW-0813">Transport</keyword>
<evidence type="ECO:0000256" key="1">
    <source>
        <dbReference type="ARBA" id="ARBA00004651"/>
    </source>
</evidence>
<protein>
    <submittedName>
        <fullName evidence="9">Fe(3+)-hydroxamate ABC transporter permease FhuB</fullName>
    </submittedName>
</protein>
<accession>A0ABV8CIR8</accession>
<comment type="subcellular location">
    <subcellularLocation>
        <location evidence="1">Cell membrane</location>
        <topology evidence="1">Multi-pass membrane protein</topology>
    </subcellularLocation>
</comment>
<comment type="caution">
    <text evidence="9">The sequence shown here is derived from an EMBL/GenBank/DDBJ whole genome shotgun (WGS) entry which is preliminary data.</text>
</comment>
<evidence type="ECO:0000256" key="2">
    <source>
        <dbReference type="ARBA" id="ARBA00007935"/>
    </source>
</evidence>
<feature type="transmembrane region" description="Helical" evidence="8">
    <location>
        <begin position="124"/>
        <end position="142"/>
    </location>
</feature>
<keyword evidence="7 8" id="KW-0472">Membrane</keyword>
<dbReference type="SUPFAM" id="SSF81345">
    <property type="entry name" value="ABC transporter involved in vitamin B12 uptake, BtuC"/>
    <property type="match status" value="2"/>
</dbReference>
<feature type="transmembrane region" description="Helical" evidence="8">
    <location>
        <begin position="616"/>
        <end position="637"/>
    </location>
</feature>
<dbReference type="Gene3D" id="1.10.3470.10">
    <property type="entry name" value="ABC transporter involved in vitamin B12 uptake, BtuC"/>
    <property type="match status" value="2"/>
</dbReference>
<name>A0ABV8CIR8_9GAMM</name>
<evidence type="ECO:0000256" key="8">
    <source>
        <dbReference type="SAM" id="Phobius"/>
    </source>
</evidence>
<evidence type="ECO:0000256" key="5">
    <source>
        <dbReference type="ARBA" id="ARBA00022692"/>
    </source>
</evidence>
<proteinExistence type="inferred from homology"/>
<dbReference type="PANTHER" id="PTHR30472">
    <property type="entry name" value="FERRIC ENTEROBACTIN TRANSPORT SYSTEM PERMEASE PROTEIN"/>
    <property type="match status" value="1"/>
</dbReference>
<feature type="transmembrane region" description="Helical" evidence="8">
    <location>
        <begin position="242"/>
        <end position="270"/>
    </location>
</feature>
<feature type="transmembrane region" description="Helical" evidence="8">
    <location>
        <begin position="95"/>
        <end position="118"/>
    </location>
</feature>
<organism evidence="9 10">
    <name type="scientific">Pseudaeromonas sharmana</name>
    <dbReference type="NCBI Taxonomy" id="328412"/>
    <lineage>
        <taxon>Bacteria</taxon>
        <taxon>Pseudomonadati</taxon>
        <taxon>Pseudomonadota</taxon>
        <taxon>Gammaproteobacteria</taxon>
        <taxon>Aeromonadales</taxon>
        <taxon>Aeromonadaceae</taxon>
        <taxon>Pseudaeromonas</taxon>
    </lineage>
</organism>
<keyword evidence="4" id="KW-1003">Cell membrane</keyword>
<feature type="transmembrane region" description="Helical" evidence="8">
    <location>
        <begin position="62"/>
        <end position="83"/>
    </location>
</feature>
<comment type="similarity">
    <text evidence="2">Belongs to the binding-protein-dependent transport system permease family. FecCD subfamily.</text>
</comment>
<dbReference type="InterPro" id="IPR037294">
    <property type="entry name" value="ABC_BtuC-like"/>
</dbReference>
<evidence type="ECO:0000256" key="4">
    <source>
        <dbReference type="ARBA" id="ARBA00022475"/>
    </source>
</evidence>
<feature type="transmembrane region" description="Helical" evidence="8">
    <location>
        <begin position="454"/>
        <end position="472"/>
    </location>
</feature>
<feature type="transmembrane region" description="Helical" evidence="8">
    <location>
        <begin position="400"/>
        <end position="418"/>
    </location>
</feature>
<dbReference type="NCBIfam" id="NF007866">
    <property type="entry name" value="PRK10577.1-2"/>
    <property type="match status" value="1"/>
</dbReference>
<feature type="transmembrane region" description="Helical" evidence="8">
    <location>
        <begin position="309"/>
        <end position="329"/>
    </location>
</feature>
<keyword evidence="6 8" id="KW-1133">Transmembrane helix</keyword>
<dbReference type="CDD" id="cd06550">
    <property type="entry name" value="TM_ABC_iron-siderophores_like"/>
    <property type="match status" value="1"/>
</dbReference>
<evidence type="ECO:0000313" key="9">
    <source>
        <dbReference type="EMBL" id="MFC3912072.1"/>
    </source>
</evidence>
<feature type="transmembrane region" description="Helical" evidence="8">
    <location>
        <begin position="149"/>
        <end position="173"/>
    </location>
</feature>
<dbReference type="InterPro" id="IPR000522">
    <property type="entry name" value="ABC_transptr_permease_BtuC"/>
</dbReference>
<feature type="transmembrane region" description="Helical" evidence="8">
    <location>
        <begin position="430"/>
        <end position="448"/>
    </location>
</feature>
<evidence type="ECO:0000256" key="3">
    <source>
        <dbReference type="ARBA" id="ARBA00022448"/>
    </source>
</evidence>
<dbReference type="PANTHER" id="PTHR30472:SF37">
    <property type="entry name" value="FE(3+) DICITRATE TRANSPORT SYSTEM PERMEASE PROTEIN FECD-RELATED"/>
    <property type="match status" value="1"/>
</dbReference>
<evidence type="ECO:0000313" key="10">
    <source>
        <dbReference type="Proteomes" id="UP001595692"/>
    </source>
</evidence>
<keyword evidence="10" id="KW-1185">Reference proteome</keyword>
<sequence>MSRYSNATSLRRLGICALMLLLASLWAAYQTLHSRYPMLAVTDLGWPSPAAGLPQAVLFYTWWPRLVLALLCGAALSAAGVLLQQVLRNPLAAPSTLGLASGAQLALLLATLLAPATLQQGTTAVAMTGGCAAMLLVLALTWRRGLAPTLTVLAGLVVNLFFGAVSTALLLFYQEQLSGLLVWGAGSLAQTSWQGVHCLLPRLTLALALGVLLLRPLAVLALDEASARSLGAALPLLRLLALVLAIFLTAIVVATVGVIGFIGLAAPALVRLLGARTLAARFGWATLLGGLMLLTTDLLLQPLNEQLGWFLPTGAMTALLGAPLLLWLIPRLKLTSSTPASSPVETPPSRHRHPGRLLWGLAAGTLVCLLLALMTGYGSAAQGWQSELWSAVYQWRLPRVAAALCAGMLLALAGTLIQRVARNPMASPELLGISGGCAMAVILALQLWPTLSAGGLLLAGALGAGAMLLLLLRLNRRHGLAQDRLLLTGVALTALLEPVQTLALAESDPSTQQMLAWLSGSTYFVSWHVAAPALLLLLLAGLGVRFLWRWLDMLPFGAEMAISLGVPVARARAGLLLLVALLTAVSTLLVGPLSFVGLLAPHLARMLGLSRAREQVYGAMLLGGLLMVAADWLGRQLLFPNEIPAGLVASLLGGSYFIWCLRRL</sequence>
<dbReference type="Proteomes" id="UP001595692">
    <property type="component" value="Unassembled WGS sequence"/>
</dbReference>
<dbReference type="EMBL" id="JBHSAF010000001">
    <property type="protein sequence ID" value="MFC3912072.1"/>
    <property type="molecule type" value="Genomic_DNA"/>
</dbReference>
<feature type="transmembrane region" description="Helical" evidence="8">
    <location>
        <begin position="357"/>
        <end position="380"/>
    </location>
</feature>
<evidence type="ECO:0000256" key="7">
    <source>
        <dbReference type="ARBA" id="ARBA00023136"/>
    </source>
</evidence>
<keyword evidence="5 8" id="KW-0812">Transmembrane</keyword>
<dbReference type="Pfam" id="PF01032">
    <property type="entry name" value="FecCD"/>
    <property type="match status" value="2"/>
</dbReference>
<gene>
    <name evidence="9" type="primary">fhuB</name>
    <name evidence="9" type="ORF">ACFOSS_01140</name>
</gene>
<evidence type="ECO:0000256" key="6">
    <source>
        <dbReference type="ARBA" id="ARBA00022989"/>
    </source>
</evidence>
<feature type="transmembrane region" description="Helical" evidence="8">
    <location>
        <begin position="575"/>
        <end position="604"/>
    </location>
</feature>